<evidence type="ECO:0008006" key="3">
    <source>
        <dbReference type="Google" id="ProtNLM"/>
    </source>
</evidence>
<evidence type="ECO:0000313" key="1">
    <source>
        <dbReference type="EMBL" id="GJE97458.1"/>
    </source>
</evidence>
<protein>
    <recommendedName>
        <fullName evidence="3">F-box domain-containing protein</fullName>
    </recommendedName>
</protein>
<comment type="caution">
    <text evidence="1">The sequence shown here is derived from an EMBL/GenBank/DDBJ whole genome shotgun (WGS) entry which is preliminary data.</text>
</comment>
<name>A0A9P3GKA2_9APHY</name>
<evidence type="ECO:0000313" key="2">
    <source>
        <dbReference type="Proteomes" id="UP000703269"/>
    </source>
</evidence>
<keyword evidence="2" id="KW-1185">Reference proteome</keyword>
<gene>
    <name evidence="1" type="ORF">PsYK624_136770</name>
</gene>
<dbReference type="Proteomes" id="UP000703269">
    <property type="component" value="Unassembled WGS sequence"/>
</dbReference>
<sequence>MGLTCHAFFDPAMSTLWRSLPSPNELITVLPEHTRGADHDTYLTVVKEPSEADWLRFESYSRRVRYLDYLLSVEDDDDGSLIPAPRIDWDSVLKYYPPQKLFPNLLRFNSSSSFGEHWPLFIKPSLRFLSIDIDENEEALVARCLVECATTLKTCSIISRREDTSSTYDISYAVSSFRSLTQLDVSSLSLLPQALEALSHLPSLNDLVFGLDIVDNSREQLPFLSLQLLTVTMRTSNLMVAAFLRRITAPRLIVLKIYYAAAENPMPVGGALSPRHRPTAVYVDALLAAASTFSTLQLFMLHPRPASVGPEHALAPQEICTASVLRPLLDLHELRVVHMPAIPIILMPSDIAAFASAWPNVYALVISSDVQHIWSSVQVHDLLPLAQRCAELGSLALPLAITANGGQVPEAPPFGGSVAPLHSLYIGSANVEFSPEAAAYLACMFPDAELHTHGEPSPAFELLKRTKRTVVETMRRQFAYEKQSHGDEQ</sequence>
<accession>A0A9P3GKA2</accession>
<dbReference type="OrthoDB" id="3255541at2759"/>
<dbReference type="EMBL" id="BPQB01000072">
    <property type="protein sequence ID" value="GJE97458.1"/>
    <property type="molecule type" value="Genomic_DNA"/>
</dbReference>
<dbReference type="AlphaFoldDB" id="A0A9P3GKA2"/>
<reference evidence="1 2" key="1">
    <citation type="submission" date="2021-08" db="EMBL/GenBank/DDBJ databases">
        <title>Draft Genome Sequence of Phanerochaete sordida strain YK-624.</title>
        <authorList>
            <person name="Mori T."/>
            <person name="Dohra H."/>
            <person name="Suzuki T."/>
            <person name="Kawagishi H."/>
            <person name="Hirai H."/>
        </authorList>
    </citation>
    <scope>NUCLEOTIDE SEQUENCE [LARGE SCALE GENOMIC DNA]</scope>
    <source>
        <strain evidence="1 2">YK-624</strain>
    </source>
</reference>
<organism evidence="1 2">
    <name type="scientific">Phanerochaete sordida</name>
    <dbReference type="NCBI Taxonomy" id="48140"/>
    <lineage>
        <taxon>Eukaryota</taxon>
        <taxon>Fungi</taxon>
        <taxon>Dikarya</taxon>
        <taxon>Basidiomycota</taxon>
        <taxon>Agaricomycotina</taxon>
        <taxon>Agaricomycetes</taxon>
        <taxon>Polyporales</taxon>
        <taxon>Phanerochaetaceae</taxon>
        <taxon>Phanerochaete</taxon>
    </lineage>
</organism>
<proteinExistence type="predicted"/>